<evidence type="ECO:0000256" key="3">
    <source>
        <dbReference type="ARBA" id="ARBA00023125"/>
    </source>
</evidence>
<dbReference type="Pfam" id="PF05687">
    <property type="entry name" value="BES1_N"/>
    <property type="match status" value="1"/>
</dbReference>
<evidence type="ECO:0000256" key="2">
    <source>
        <dbReference type="ARBA" id="ARBA00023015"/>
    </source>
</evidence>
<dbReference type="AlphaFoldDB" id="A0A444WNN1"/>
<comment type="subcellular location">
    <subcellularLocation>
        <location evidence="5">Nucleus</location>
    </subcellularLocation>
</comment>
<dbReference type="EMBL" id="SDMP01000026">
    <property type="protein sequence ID" value="RYQ79127.1"/>
    <property type="molecule type" value="Genomic_DNA"/>
</dbReference>
<name>A0A444WNN1_ARAHY</name>
<evidence type="ECO:0000256" key="1">
    <source>
        <dbReference type="ARBA" id="ARBA00005909"/>
    </source>
</evidence>
<proteinExistence type="inferred from homology"/>
<dbReference type="PANTHER" id="PTHR31506:SF4">
    <property type="entry name" value="BES1_BZR1 PLANT TRANSCRIPTION FACTOR N-TERMINAL DOMAIN-CONTAINING PROTEIN"/>
    <property type="match status" value="1"/>
</dbReference>
<protein>
    <recommendedName>
        <fullName evidence="5">Protein BZR1 homolog</fullName>
    </recommendedName>
    <alternativeName>
        <fullName evidence="5">Protein BRASSINAZOLE-RESISTANT 1 homolog</fullName>
    </alternativeName>
</protein>
<accession>A0A444WNN1</accession>
<evidence type="ECO:0000313" key="8">
    <source>
        <dbReference type="EMBL" id="RYQ79127.1"/>
    </source>
</evidence>
<dbReference type="Proteomes" id="UP000289738">
    <property type="component" value="Unassembled WGS sequence"/>
</dbReference>
<keyword evidence="3 5" id="KW-0238">DNA-binding</keyword>
<evidence type="ECO:0000256" key="4">
    <source>
        <dbReference type="ARBA" id="ARBA00023163"/>
    </source>
</evidence>
<dbReference type="GO" id="GO:0009742">
    <property type="term" value="P:brassinosteroid mediated signaling pathway"/>
    <property type="evidence" value="ECO:0007669"/>
    <property type="project" value="UniProtKB-UniRule"/>
</dbReference>
<comment type="function">
    <text evidence="5">Functions in brassinosteroid signaling. May function as transcriptional repressor.</text>
</comment>
<dbReference type="GO" id="GO:0003677">
    <property type="term" value="F:DNA binding"/>
    <property type="evidence" value="ECO:0007669"/>
    <property type="project" value="UniProtKB-UniRule"/>
</dbReference>
<feature type="compositionally biased region" description="Basic and acidic residues" evidence="6">
    <location>
        <begin position="1"/>
        <end position="20"/>
    </location>
</feature>
<dbReference type="GO" id="GO:0003700">
    <property type="term" value="F:DNA-binding transcription factor activity"/>
    <property type="evidence" value="ECO:0007669"/>
    <property type="project" value="UniProtKB-UniRule"/>
</dbReference>
<comment type="caution">
    <text evidence="8">The sequence shown here is derived from an EMBL/GenBank/DDBJ whole genome shotgun (WGS) entry which is preliminary data.</text>
</comment>
<dbReference type="InterPro" id="IPR008540">
    <property type="entry name" value="BES1_N"/>
</dbReference>
<dbReference type="OrthoDB" id="1907033at2759"/>
<reference evidence="8 9" key="1">
    <citation type="submission" date="2019-01" db="EMBL/GenBank/DDBJ databases">
        <title>Sequencing of cultivated peanut Arachis hypogaea provides insights into genome evolution and oil improvement.</title>
        <authorList>
            <person name="Chen X."/>
        </authorList>
    </citation>
    <scope>NUCLEOTIDE SEQUENCE [LARGE SCALE GENOMIC DNA]</scope>
    <source>
        <strain evidence="9">cv. Fuhuasheng</strain>
        <tissue evidence="8">Leaves</tissue>
    </source>
</reference>
<organism evidence="8 9">
    <name type="scientific">Arachis hypogaea</name>
    <name type="common">Peanut</name>
    <dbReference type="NCBI Taxonomy" id="3818"/>
    <lineage>
        <taxon>Eukaryota</taxon>
        <taxon>Viridiplantae</taxon>
        <taxon>Streptophyta</taxon>
        <taxon>Embryophyta</taxon>
        <taxon>Tracheophyta</taxon>
        <taxon>Spermatophyta</taxon>
        <taxon>Magnoliopsida</taxon>
        <taxon>eudicotyledons</taxon>
        <taxon>Gunneridae</taxon>
        <taxon>Pentapetalae</taxon>
        <taxon>rosids</taxon>
        <taxon>fabids</taxon>
        <taxon>Fabales</taxon>
        <taxon>Fabaceae</taxon>
        <taxon>Papilionoideae</taxon>
        <taxon>50 kb inversion clade</taxon>
        <taxon>dalbergioids sensu lato</taxon>
        <taxon>Dalbergieae</taxon>
        <taxon>Pterocarpus clade</taxon>
        <taxon>Arachis</taxon>
    </lineage>
</organism>
<dbReference type="GO" id="GO:0006351">
    <property type="term" value="P:DNA-templated transcription"/>
    <property type="evidence" value="ECO:0007669"/>
    <property type="project" value="InterPro"/>
</dbReference>
<evidence type="ECO:0000256" key="5">
    <source>
        <dbReference type="RuleBase" id="RU369040"/>
    </source>
</evidence>
<dbReference type="PANTHER" id="PTHR31506">
    <property type="entry name" value="BES1/BZR1 HOMOLOG PROTEIN 3-RELATED"/>
    <property type="match status" value="1"/>
</dbReference>
<evidence type="ECO:0000313" key="9">
    <source>
        <dbReference type="Proteomes" id="UP000289738"/>
    </source>
</evidence>
<feature type="domain" description="BES1/BZR1 plant transcription factor N-terminal" evidence="7">
    <location>
        <begin position="7"/>
        <end position="134"/>
    </location>
</feature>
<comment type="similarity">
    <text evidence="1 5">Belongs to the BZR/LAT61 family.</text>
</comment>
<keyword evidence="9" id="KW-1185">Reference proteome</keyword>
<dbReference type="STRING" id="3818.A0A444WNN1"/>
<keyword evidence="4 5" id="KW-0804">Transcription</keyword>
<keyword evidence="2 5" id="KW-0805">Transcription regulation</keyword>
<dbReference type="InterPro" id="IPR033264">
    <property type="entry name" value="BZR"/>
</dbReference>
<evidence type="ECO:0000259" key="7">
    <source>
        <dbReference type="Pfam" id="PF05687"/>
    </source>
</evidence>
<evidence type="ECO:0000256" key="6">
    <source>
        <dbReference type="SAM" id="MobiDB-lite"/>
    </source>
</evidence>
<keyword evidence="5" id="KW-1070">Brassinosteroid signaling pathway</keyword>
<feature type="region of interest" description="Disordered" evidence="6">
    <location>
        <begin position="1"/>
        <end position="24"/>
    </location>
</feature>
<sequence>MMKKGGSEKKRSESEKEKTKMRERKRRAITTNIFRGLRNHGGYPLSHRSDINAVLRHLANEAGFVVDPDGTTYRSKALVKCPLCGSRAATANLSPIKPKANGSASTTSLATSGVVSSSITDPAPAAVTTAAVSNNIARVGERGCSSHDPLLCFDGPISVPMYTCQDQVGVESCGANGADGVPYCEEMQRQEDEAAFLCLEENGSIHNPLVGPMPYF</sequence>
<gene>
    <name evidence="8" type="ORF">Ahy_Scaffold6g107824</name>
</gene>
<dbReference type="GO" id="GO:0005634">
    <property type="term" value="C:nucleus"/>
    <property type="evidence" value="ECO:0007669"/>
    <property type="project" value="UniProtKB-SubCell"/>
</dbReference>